<dbReference type="FunFam" id="3.30.565.10:FF:000002">
    <property type="entry name" value="DNA gyrase subunit B"/>
    <property type="match status" value="1"/>
</dbReference>
<dbReference type="CDD" id="cd00822">
    <property type="entry name" value="TopoII_Trans_DNA_gyrase"/>
    <property type="match status" value="1"/>
</dbReference>
<dbReference type="PROSITE" id="PS00177">
    <property type="entry name" value="TOPOISOMERASE_II"/>
    <property type="match status" value="1"/>
</dbReference>
<dbReference type="Pfam" id="PF00204">
    <property type="entry name" value="DNA_gyraseB"/>
    <property type="match status" value="1"/>
</dbReference>
<evidence type="ECO:0000256" key="9">
    <source>
        <dbReference type="ARBA" id="ARBA00023235"/>
    </source>
</evidence>
<dbReference type="InterPro" id="IPR014721">
    <property type="entry name" value="Ribsml_uS5_D2-typ_fold_subgr"/>
</dbReference>
<dbReference type="InterPro" id="IPR006171">
    <property type="entry name" value="TOPRIM_dom"/>
</dbReference>
<reference evidence="11" key="1">
    <citation type="submission" date="2018-05" db="EMBL/GenBank/DDBJ databases">
        <authorList>
            <person name="Lanie J.A."/>
            <person name="Ng W.-L."/>
            <person name="Kazmierczak K.M."/>
            <person name="Andrzejewski T.M."/>
            <person name="Davidsen T.M."/>
            <person name="Wayne K.J."/>
            <person name="Tettelin H."/>
            <person name="Glass J.I."/>
            <person name="Rusch D."/>
            <person name="Podicherti R."/>
            <person name="Tsui H.-C.T."/>
            <person name="Winkler M.E."/>
        </authorList>
    </citation>
    <scope>NUCLEOTIDE SEQUENCE</scope>
</reference>
<comment type="similarity">
    <text evidence="3">Belongs to the type II topoisomerase GyrB family.</text>
</comment>
<evidence type="ECO:0000256" key="1">
    <source>
        <dbReference type="ARBA" id="ARBA00000185"/>
    </source>
</evidence>
<evidence type="ECO:0000313" key="11">
    <source>
        <dbReference type="EMBL" id="SVB05403.1"/>
    </source>
</evidence>
<dbReference type="InterPro" id="IPR018522">
    <property type="entry name" value="TopoIIA_CS"/>
</dbReference>
<keyword evidence="5" id="KW-0547">Nucleotide-binding</keyword>
<dbReference type="GO" id="GO:0005524">
    <property type="term" value="F:ATP binding"/>
    <property type="evidence" value="ECO:0007669"/>
    <property type="project" value="UniProtKB-KW"/>
</dbReference>
<dbReference type="InterPro" id="IPR001241">
    <property type="entry name" value="Topo_IIA"/>
</dbReference>
<dbReference type="CDD" id="cd16928">
    <property type="entry name" value="HATPase_GyrB-like"/>
    <property type="match status" value="1"/>
</dbReference>
<dbReference type="InterPro" id="IPR000565">
    <property type="entry name" value="Topo_IIA_B"/>
</dbReference>
<dbReference type="Gene3D" id="3.30.230.10">
    <property type="match status" value="1"/>
</dbReference>
<evidence type="ECO:0000256" key="5">
    <source>
        <dbReference type="ARBA" id="ARBA00022741"/>
    </source>
</evidence>
<dbReference type="PROSITE" id="PS50880">
    <property type="entry name" value="TOPRIM"/>
    <property type="match status" value="1"/>
</dbReference>
<evidence type="ECO:0000256" key="4">
    <source>
        <dbReference type="ARBA" id="ARBA00012895"/>
    </source>
</evidence>
<proteinExistence type="inferred from homology"/>
<evidence type="ECO:0000256" key="8">
    <source>
        <dbReference type="ARBA" id="ARBA00023125"/>
    </source>
</evidence>
<dbReference type="SMART" id="SM00433">
    <property type="entry name" value="TOP2c"/>
    <property type="match status" value="1"/>
</dbReference>
<keyword evidence="9" id="KW-0413">Isomerase</keyword>
<dbReference type="InterPro" id="IPR013759">
    <property type="entry name" value="Topo_IIA_B_C"/>
</dbReference>
<dbReference type="InterPro" id="IPR020568">
    <property type="entry name" value="Ribosomal_Su5_D2-typ_SF"/>
</dbReference>
<evidence type="ECO:0000256" key="6">
    <source>
        <dbReference type="ARBA" id="ARBA00022840"/>
    </source>
</evidence>
<feature type="non-terminal residue" evidence="11">
    <location>
        <position position="454"/>
    </location>
</feature>
<dbReference type="Gene3D" id="3.30.565.10">
    <property type="entry name" value="Histidine kinase-like ATPase, C-terminal domain"/>
    <property type="match status" value="1"/>
</dbReference>
<dbReference type="InterPro" id="IPR036890">
    <property type="entry name" value="HATPase_C_sf"/>
</dbReference>
<dbReference type="Pfam" id="PF02518">
    <property type="entry name" value="HATPase_c"/>
    <property type="match status" value="1"/>
</dbReference>
<comment type="catalytic activity">
    <reaction evidence="1">
        <text>ATP-dependent breakage, passage and rejoining of double-stranded DNA.</text>
        <dbReference type="EC" id="5.6.2.2"/>
    </reaction>
</comment>
<dbReference type="PRINTS" id="PR01159">
    <property type="entry name" value="DNAGYRASEB"/>
</dbReference>
<keyword evidence="8" id="KW-0238">DNA-binding</keyword>
<comment type="cofactor">
    <cofactor evidence="2">
        <name>Mg(2+)</name>
        <dbReference type="ChEBI" id="CHEBI:18420"/>
    </cofactor>
</comment>
<organism evidence="11">
    <name type="scientific">marine metagenome</name>
    <dbReference type="NCBI Taxonomy" id="408172"/>
    <lineage>
        <taxon>unclassified sequences</taxon>
        <taxon>metagenomes</taxon>
        <taxon>ecological metagenomes</taxon>
    </lineage>
</organism>
<keyword evidence="6" id="KW-0067">ATP-binding</keyword>
<dbReference type="SUPFAM" id="SSF56719">
    <property type="entry name" value="Type II DNA topoisomerase"/>
    <property type="match status" value="1"/>
</dbReference>
<evidence type="ECO:0000259" key="10">
    <source>
        <dbReference type="PROSITE" id="PS50880"/>
    </source>
</evidence>
<dbReference type="GO" id="GO:0003918">
    <property type="term" value="F:DNA topoisomerase type II (double strand cut, ATP-hydrolyzing) activity"/>
    <property type="evidence" value="ECO:0007669"/>
    <property type="project" value="UniProtKB-EC"/>
</dbReference>
<dbReference type="PANTHER" id="PTHR45866">
    <property type="entry name" value="DNA GYRASE/TOPOISOMERASE SUBUNIT B"/>
    <property type="match status" value="1"/>
</dbReference>
<dbReference type="InterPro" id="IPR013760">
    <property type="entry name" value="Topo_IIA-like_dom_sf"/>
</dbReference>
<evidence type="ECO:0000256" key="3">
    <source>
        <dbReference type="ARBA" id="ARBA00010708"/>
    </source>
</evidence>
<dbReference type="Pfam" id="PF01751">
    <property type="entry name" value="Toprim"/>
    <property type="match status" value="1"/>
</dbReference>
<dbReference type="InterPro" id="IPR013506">
    <property type="entry name" value="Topo_IIA_bsu_dom2"/>
</dbReference>
<dbReference type="InterPro" id="IPR003594">
    <property type="entry name" value="HATPase_dom"/>
</dbReference>
<accession>A0A382AWM5</accession>
<dbReference type="SMART" id="SM00387">
    <property type="entry name" value="HATPase_c"/>
    <property type="match status" value="1"/>
</dbReference>
<dbReference type="Gene3D" id="3.40.50.670">
    <property type="match status" value="1"/>
</dbReference>
<dbReference type="PRINTS" id="PR00418">
    <property type="entry name" value="TPI2FAMILY"/>
</dbReference>
<dbReference type="SUPFAM" id="SSF54211">
    <property type="entry name" value="Ribosomal protein S5 domain 2-like"/>
    <property type="match status" value="1"/>
</dbReference>
<protein>
    <recommendedName>
        <fullName evidence="4">DNA topoisomerase (ATP-hydrolyzing)</fullName>
        <ecNumber evidence="4">5.6.2.2</ecNumber>
    </recommendedName>
</protein>
<feature type="domain" description="Toprim" evidence="10">
    <location>
        <begin position="414"/>
        <end position="454"/>
    </location>
</feature>
<dbReference type="EC" id="5.6.2.2" evidence="4"/>
<keyword evidence="7" id="KW-0799">Topoisomerase</keyword>
<dbReference type="PANTHER" id="PTHR45866:SF1">
    <property type="entry name" value="DNA GYRASE SUBUNIT B, MITOCHONDRIAL"/>
    <property type="match status" value="1"/>
</dbReference>
<evidence type="ECO:0000256" key="7">
    <source>
        <dbReference type="ARBA" id="ARBA00023029"/>
    </source>
</evidence>
<dbReference type="AlphaFoldDB" id="A0A382AWM5"/>
<evidence type="ECO:0000256" key="2">
    <source>
        <dbReference type="ARBA" id="ARBA00001946"/>
    </source>
</evidence>
<dbReference type="GO" id="GO:0003677">
    <property type="term" value="F:DNA binding"/>
    <property type="evidence" value="ECO:0007669"/>
    <property type="project" value="UniProtKB-KW"/>
</dbReference>
<sequence length="454" mass="50400">MAKYNSKDIQVLEGLEPVRKRPGMYIGSTSSAGLHHLLWEILDNSVDEALNGYCDKIEISLTTDHGVTIKDNGRGIPVDLFKKTKKSAMEILFTTLHSGGKFSQDNYKVSGGLHGVGMAVVCALSESMIATSRRDGFEWTQSYAKGKPLSKLKKGKATRSYGTTVYFRADPTIFPKVEFSVKLIMERAESKAFLNKGLKINFIESKNKHTFHYPGGIQDYIKKIVGKKSTLMENPIYVEKEDKLLRLETAFLWTPDTDTQVLSFANSIRTVDGGTHEIGFRNGITKAMRAYIERRKLLPKEISSITSDDVREGLIAIINVYLQGEVEFQGQTKGRLNSEIASQVEVVIKHSLEHFLNENQSLGDALANRIILSAQARIASRQAKEAVQRKTNISHRLNLPGKLSDCATTDKDQAELFICEGDSAGGSSKQARDRKTQAILPIRGKILNVETASL</sequence>
<dbReference type="SUPFAM" id="SSF55874">
    <property type="entry name" value="ATPase domain of HSP90 chaperone/DNA topoisomerase II/histidine kinase"/>
    <property type="match status" value="1"/>
</dbReference>
<gene>
    <name evidence="11" type="ORF">METZ01_LOCUS158257</name>
</gene>
<name>A0A382AWM5_9ZZZZ</name>
<dbReference type="EMBL" id="UINC01026978">
    <property type="protein sequence ID" value="SVB05403.1"/>
    <property type="molecule type" value="Genomic_DNA"/>
</dbReference>
<dbReference type="GO" id="GO:0006265">
    <property type="term" value="P:DNA topological change"/>
    <property type="evidence" value="ECO:0007669"/>
    <property type="project" value="InterPro"/>
</dbReference>